<dbReference type="PANTHER" id="PTHR23407">
    <property type="entry name" value="ATPASE INHIBITOR/5-FORMYLTETRAHYDROFOLATE CYCLO-LIGASE"/>
    <property type="match status" value="1"/>
</dbReference>
<comment type="similarity">
    <text evidence="1 5">Belongs to the 5-formyltetrahydrofolate cyclo-ligase family.</text>
</comment>
<proteinExistence type="inferred from homology"/>
<keyword evidence="5" id="KW-0479">Metal-binding</keyword>
<dbReference type="PIRSF" id="PIRSF006806">
    <property type="entry name" value="FTHF_cligase"/>
    <property type="match status" value="1"/>
</dbReference>
<keyword evidence="7" id="KW-1185">Reference proteome</keyword>
<keyword evidence="5" id="KW-0460">Magnesium</keyword>
<dbReference type="EMBL" id="QQRQ01000002">
    <property type="protein sequence ID" value="RFT07519.1"/>
    <property type="molecule type" value="Genomic_DNA"/>
</dbReference>
<dbReference type="Pfam" id="PF01812">
    <property type="entry name" value="5-FTHF_cyc-lig"/>
    <property type="match status" value="1"/>
</dbReference>
<evidence type="ECO:0000313" key="7">
    <source>
        <dbReference type="Proteomes" id="UP000260649"/>
    </source>
</evidence>
<dbReference type="Gene3D" id="3.40.50.10420">
    <property type="entry name" value="NagB/RpiA/CoA transferase-like"/>
    <property type="match status" value="1"/>
</dbReference>
<dbReference type="InterPro" id="IPR002698">
    <property type="entry name" value="FTHF_cligase"/>
</dbReference>
<name>A0A3E2B675_9FIRM</name>
<evidence type="ECO:0000256" key="3">
    <source>
        <dbReference type="ARBA" id="ARBA00022840"/>
    </source>
</evidence>
<dbReference type="EC" id="6.3.3.2" evidence="5"/>
<keyword evidence="3 4" id="KW-0067">ATP-binding</keyword>
<dbReference type="GO" id="GO:0009396">
    <property type="term" value="P:folic acid-containing compound biosynthetic process"/>
    <property type="evidence" value="ECO:0007669"/>
    <property type="project" value="TreeGrafter"/>
</dbReference>
<feature type="binding site" evidence="4">
    <location>
        <begin position="137"/>
        <end position="145"/>
    </location>
    <ligand>
        <name>ATP</name>
        <dbReference type="ChEBI" id="CHEBI:30616"/>
    </ligand>
</feature>
<dbReference type="NCBIfam" id="TIGR02727">
    <property type="entry name" value="MTHFS_bact"/>
    <property type="match status" value="1"/>
</dbReference>
<comment type="cofactor">
    <cofactor evidence="5">
        <name>Mg(2+)</name>
        <dbReference type="ChEBI" id="CHEBI:18420"/>
    </cofactor>
</comment>
<dbReference type="RefSeq" id="WP_117141663.1">
    <property type="nucleotide sequence ID" value="NZ_CAKXKJ010000009.1"/>
</dbReference>
<feature type="binding site" evidence="4">
    <location>
        <begin position="9"/>
        <end position="13"/>
    </location>
    <ligand>
        <name>ATP</name>
        <dbReference type="ChEBI" id="CHEBI:30616"/>
    </ligand>
</feature>
<protein>
    <recommendedName>
        <fullName evidence="5">5-formyltetrahydrofolate cyclo-ligase</fullName>
        <ecNumber evidence="5">6.3.3.2</ecNumber>
    </recommendedName>
</protein>
<evidence type="ECO:0000256" key="5">
    <source>
        <dbReference type="RuleBase" id="RU361279"/>
    </source>
</evidence>
<dbReference type="GO" id="GO:0005524">
    <property type="term" value="F:ATP binding"/>
    <property type="evidence" value="ECO:0007669"/>
    <property type="project" value="UniProtKB-KW"/>
</dbReference>
<reference evidence="6 7" key="1">
    <citation type="submission" date="2018-07" db="EMBL/GenBank/DDBJ databases">
        <title>GABA Modulating Bacteria of the Human Gut Microbiota.</title>
        <authorList>
            <person name="Strandwitz P."/>
            <person name="Kim K.H."/>
            <person name="Terekhova D."/>
            <person name="Liu J.K."/>
            <person name="Sharma A."/>
            <person name="Levering J."/>
            <person name="Mcdonald D."/>
            <person name="Dietrich D."/>
            <person name="Ramadhar T.R."/>
            <person name="Lekbua A."/>
            <person name="Mroue N."/>
            <person name="Liston C."/>
            <person name="Stewart E.J."/>
            <person name="Dubin M.J."/>
            <person name="Zengler K."/>
            <person name="Knight R."/>
            <person name="Gilbert J.A."/>
            <person name="Clardy J."/>
            <person name="Lewis K."/>
        </authorList>
    </citation>
    <scope>NUCLEOTIDE SEQUENCE [LARGE SCALE GENOMIC DNA]</scope>
    <source>
        <strain evidence="6 7">KLE1738</strain>
    </source>
</reference>
<accession>A0A3E2B675</accession>
<comment type="catalytic activity">
    <reaction evidence="5">
        <text>(6S)-5-formyl-5,6,7,8-tetrahydrofolate + ATP = (6R)-5,10-methenyltetrahydrofolate + ADP + phosphate</text>
        <dbReference type="Rhea" id="RHEA:10488"/>
        <dbReference type="ChEBI" id="CHEBI:30616"/>
        <dbReference type="ChEBI" id="CHEBI:43474"/>
        <dbReference type="ChEBI" id="CHEBI:57455"/>
        <dbReference type="ChEBI" id="CHEBI:57457"/>
        <dbReference type="ChEBI" id="CHEBI:456216"/>
        <dbReference type="EC" id="6.3.3.2"/>
    </reaction>
</comment>
<keyword evidence="2 4" id="KW-0547">Nucleotide-binding</keyword>
<evidence type="ECO:0000313" key="6">
    <source>
        <dbReference type="EMBL" id="RFT07519.1"/>
    </source>
</evidence>
<gene>
    <name evidence="6" type="ORF">DV520_02430</name>
</gene>
<dbReference type="InterPro" id="IPR024185">
    <property type="entry name" value="FTHF_cligase-like_sf"/>
</dbReference>
<dbReference type="GO" id="GO:0030272">
    <property type="term" value="F:5-formyltetrahydrofolate cyclo-ligase activity"/>
    <property type="evidence" value="ECO:0007669"/>
    <property type="project" value="UniProtKB-EC"/>
</dbReference>
<keyword evidence="6" id="KW-0436">Ligase</keyword>
<dbReference type="AlphaFoldDB" id="A0A3E2B675"/>
<comment type="caution">
    <text evidence="6">The sequence shown here is derived from an EMBL/GenBank/DDBJ whole genome shotgun (WGS) entry which is preliminary data.</text>
</comment>
<dbReference type="GeneID" id="97994596"/>
<dbReference type="PANTHER" id="PTHR23407:SF1">
    <property type="entry name" value="5-FORMYLTETRAHYDROFOLATE CYCLO-LIGASE"/>
    <property type="match status" value="1"/>
</dbReference>
<dbReference type="GO" id="GO:0035999">
    <property type="term" value="P:tetrahydrofolate interconversion"/>
    <property type="evidence" value="ECO:0007669"/>
    <property type="project" value="TreeGrafter"/>
</dbReference>
<dbReference type="OrthoDB" id="9801938at2"/>
<evidence type="ECO:0000256" key="2">
    <source>
        <dbReference type="ARBA" id="ARBA00022741"/>
    </source>
</evidence>
<dbReference type="InterPro" id="IPR037171">
    <property type="entry name" value="NagB/RpiA_transferase-like"/>
</dbReference>
<sequence length="196" mass="22105">MGTEVSKVKQILRGQMRQALAELSDQERAWSDGELIQRFLDHPKLAQAQTVMLYYGVGHEIRTEGLIQTLLDQGKTVCLPKCLPENQMEARAITSLEDLAPDRYAIPAPKDTCPVVEREKLDLILVPGLCFDSRGSRLGQGGGYYDRYLEDYDGVTIGLCREDFFQVNLPREPLDAWVRFVLTEEGQVWPMGTSAK</sequence>
<dbReference type="SUPFAM" id="SSF100950">
    <property type="entry name" value="NagB/RpiA/CoA transferase-like"/>
    <property type="match status" value="1"/>
</dbReference>
<dbReference type="Proteomes" id="UP000260649">
    <property type="component" value="Unassembled WGS sequence"/>
</dbReference>
<organism evidence="6 7">
    <name type="scientific">Evtepia gabavorous</name>
    <dbReference type="NCBI Taxonomy" id="2211183"/>
    <lineage>
        <taxon>Bacteria</taxon>
        <taxon>Bacillati</taxon>
        <taxon>Bacillota</taxon>
        <taxon>Clostridia</taxon>
        <taxon>Eubacteriales</taxon>
        <taxon>Evtepia</taxon>
    </lineage>
</organism>
<evidence type="ECO:0000256" key="4">
    <source>
        <dbReference type="PIRSR" id="PIRSR006806-1"/>
    </source>
</evidence>
<feature type="binding site" evidence="4">
    <location>
        <position position="60"/>
    </location>
    <ligand>
        <name>substrate</name>
    </ligand>
</feature>
<dbReference type="GO" id="GO:0046872">
    <property type="term" value="F:metal ion binding"/>
    <property type="evidence" value="ECO:0007669"/>
    <property type="project" value="UniProtKB-KW"/>
</dbReference>
<evidence type="ECO:0000256" key="1">
    <source>
        <dbReference type="ARBA" id="ARBA00010638"/>
    </source>
</evidence>